<reference evidence="1" key="2">
    <citation type="journal article" date="2021" name="Microbiome">
        <title>Successional dynamics and alternative stable states in a saline activated sludge microbial community over 9 years.</title>
        <authorList>
            <person name="Wang Y."/>
            <person name="Ye J."/>
            <person name="Ju F."/>
            <person name="Liu L."/>
            <person name="Boyd J.A."/>
            <person name="Deng Y."/>
            <person name="Parks D.H."/>
            <person name="Jiang X."/>
            <person name="Yin X."/>
            <person name="Woodcroft B.J."/>
            <person name="Tyson G.W."/>
            <person name="Hugenholtz P."/>
            <person name="Polz M.F."/>
            <person name="Zhang T."/>
        </authorList>
    </citation>
    <scope>NUCLEOTIDE SEQUENCE</scope>
    <source>
        <strain evidence="1">HKST-UBA01</strain>
    </source>
</reference>
<dbReference type="Proteomes" id="UP000697710">
    <property type="component" value="Unassembled WGS sequence"/>
</dbReference>
<organism evidence="1 2">
    <name type="scientific">Eiseniibacteriota bacterium</name>
    <dbReference type="NCBI Taxonomy" id="2212470"/>
    <lineage>
        <taxon>Bacteria</taxon>
        <taxon>Candidatus Eiseniibacteriota</taxon>
    </lineage>
</organism>
<accession>A0A956M2D3</accession>
<sequence length="69" mass="7632">TIFLMAGLPEWWSGSDVEFVEEAIVRHCVSVIPGSAFGLEGTVRFSFGGLGREAIEQLDRNFADWRATV</sequence>
<dbReference type="SUPFAM" id="SSF53383">
    <property type="entry name" value="PLP-dependent transferases"/>
    <property type="match status" value="1"/>
</dbReference>
<dbReference type="AlphaFoldDB" id="A0A956M2D3"/>
<reference evidence="1" key="1">
    <citation type="submission" date="2020-04" db="EMBL/GenBank/DDBJ databases">
        <authorList>
            <person name="Zhang T."/>
        </authorList>
    </citation>
    <scope>NUCLEOTIDE SEQUENCE</scope>
    <source>
        <strain evidence="1">HKST-UBA01</strain>
    </source>
</reference>
<dbReference type="Gene3D" id="3.90.1150.10">
    <property type="entry name" value="Aspartate Aminotransferase, domain 1"/>
    <property type="match status" value="1"/>
</dbReference>
<evidence type="ECO:0000313" key="1">
    <source>
        <dbReference type="EMBL" id="MCA9729990.1"/>
    </source>
</evidence>
<protein>
    <recommendedName>
        <fullName evidence="3">Pyridoxal phosphate-dependent aminotransferase</fullName>
    </recommendedName>
</protein>
<comment type="caution">
    <text evidence="1">The sequence shown here is derived from an EMBL/GenBank/DDBJ whole genome shotgun (WGS) entry which is preliminary data.</text>
</comment>
<dbReference type="EMBL" id="JAGQHR010000931">
    <property type="protein sequence ID" value="MCA9729990.1"/>
    <property type="molecule type" value="Genomic_DNA"/>
</dbReference>
<evidence type="ECO:0008006" key="3">
    <source>
        <dbReference type="Google" id="ProtNLM"/>
    </source>
</evidence>
<evidence type="ECO:0000313" key="2">
    <source>
        <dbReference type="Proteomes" id="UP000697710"/>
    </source>
</evidence>
<name>A0A956M2D3_UNCEI</name>
<proteinExistence type="predicted"/>
<dbReference type="InterPro" id="IPR015424">
    <property type="entry name" value="PyrdxlP-dep_Trfase"/>
</dbReference>
<feature type="non-terminal residue" evidence="1">
    <location>
        <position position="1"/>
    </location>
</feature>
<gene>
    <name evidence="1" type="ORF">KC729_20060</name>
</gene>
<dbReference type="InterPro" id="IPR015422">
    <property type="entry name" value="PyrdxlP-dep_Trfase_small"/>
</dbReference>